<feature type="domain" description="NADH-quinone oxidoreductase subunit D" evidence="11">
    <location>
        <begin position="447"/>
        <end position="522"/>
    </location>
</feature>
<dbReference type="Pfam" id="PF00346">
    <property type="entry name" value="Complex1_49kDa"/>
    <property type="match status" value="2"/>
</dbReference>
<dbReference type="GO" id="GO:0008137">
    <property type="term" value="F:NADH dehydrogenase (ubiquinone) activity"/>
    <property type="evidence" value="ECO:0007669"/>
    <property type="project" value="InterPro"/>
</dbReference>
<evidence type="ECO:0000256" key="9">
    <source>
        <dbReference type="HAMAP-Rule" id="MF_01358"/>
    </source>
</evidence>
<dbReference type="EMBL" id="CP013195">
    <property type="protein sequence ID" value="ALO48071.1"/>
    <property type="molecule type" value="Genomic_DNA"/>
</dbReference>
<dbReference type="SUPFAM" id="SSF56762">
    <property type="entry name" value="HydB/Nqo4-like"/>
    <property type="match status" value="1"/>
</dbReference>
<evidence type="ECO:0000256" key="7">
    <source>
        <dbReference type="ARBA" id="ARBA00038617"/>
    </source>
</evidence>
<keyword evidence="9" id="KW-0874">Quinone</keyword>
<evidence type="ECO:0000256" key="5">
    <source>
        <dbReference type="ARBA" id="ARBA00023136"/>
    </source>
</evidence>
<reference evidence="13" key="1">
    <citation type="submission" date="2015-11" db="EMBL/GenBank/DDBJ databases">
        <authorList>
            <person name="Holder M.E."/>
            <person name="Ajami N.J."/>
            <person name="Petrosino J.F."/>
        </authorList>
    </citation>
    <scope>NUCLEOTIDE SEQUENCE [LARGE SCALE GENOMIC DNA]</scope>
    <source>
        <strain evidence="13">F0113</strain>
    </source>
</reference>
<dbReference type="RefSeq" id="WP_025065753.1">
    <property type="nucleotide sequence ID" value="NZ_CAUPOR010000007.1"/>
</dbReference>
<sequence>MKLNNLEFNLNDFSAEMSKLKNEKQFDFLVTIIGEDFGDEGLGCIYILENTKSHERISVKAVAESRDEAFLPTVSHLWKAAEMLEREVFDFLGIKFVGHPDMRRLFLRSDFVGYPLRKDFDMDPEKNKAPMFDDPEPDYTITYSLDQEGKLVATKKPLFTDDDYVINIGPQHPATHGVLRLQTILDGETIRKVYPHCGYIHRGIEKISESYTYPQTLAFTDRMDYLSAMMNRHALVGVIEEAMGVELSDRIKYIRTIMDELQRLDSHLLFYSCCAQDLGALTAFIYGMRDREQVLNVMEETTGGRLIQNYYRIGGCQDDIDPNFVQNVKKLCAYMKPKFKEYHDVFTGNVILHNRFKKVGMLSKEDAISYGCTGGTGRASGWANDVRKNHPYAMYDQVDFKEIVYNNGDSFDRYMVRMDEMEQSIHIIEQLIDNIPEGDFYIKQKPIIKVPEGQWYFSCEGSRGEIGVYLDSKGDKSPYRLKFRPMGLPLVSAMDEMLRGEKIADLIAVGASLDYVIPDIDR</sequence>
<proteinExistence type="inferred from homology"/>
<comment type="similarity">
    <text evidence="9">Belongs to the complex I 49 kDa subunit family.</text>
</comment>
<protein>
    <recommendedName>
        <fullName evidence="9">NADH-quinone oxidoreductase subunit D</fullName>
        <ecNumber evidence="9">7.1.1.-</ecNumber>
    </recommendedName>
    <alternativeName>
        <fullName evidence="9">NADH dehydrogenase I subunit D</fullName>
    </alternativeName>
    <alternativeName>
        <fullName evidence="9">NDH-1 subunit D</fullName>
    </alternativeName>
</protein>
<dbReference type="InterPro" id="IPR037232">
    <property type="entry name" value="NADH_quin_OxRdtase_su_C/D-like"/>
</dbReference>
<keyword evidence="4 9" id="KW-0520">NAD</keyword>
<evidence type="ECO:0000259" key="10">
    <source>
        <dbReference type="Pfam" id="PF00329"/>
    </source>
</evidence>
<name>A0A0S2KID8_9BACT</name>
<dbReference type="PANTHER" id="PTHR11993:SF10">
    <property type="entry name" value="NADH DEHYDROGENASE [UBIQUINONE] IRON-SULFUR PROTEIN 2, MITOCHONDRIAL"/>
    <property type="match status" value="1"/>
</dbReference>
<keyword evidence="6" id="KW-0511">Multifunctional enzyme</keyword>
<dbReference type="KEGG" id="peo:AS203_02320"/>
<dbReference type="STRING" id="76123.AS203_02320"/>
<dbReference type="GO" id="GO:0005886">
    <property type="term" value="C:plasma membrane"/>
    <property type="evidence" value="ECO:0007669"/>
    <property type="project" value="UniProtKB-SubCell"/>
</dbReference>
<dbReference type="InterPro" id="IPR001135">
    <property type="entry name" value="NADH_Q_OxRdtase_suD"/>
</dbReference>
<evidence type="ECO:0000256" key="1">
    <source>
        <dbReference type="ARBA" id="ARBA00004417"/>
    </source>
</evidence>
<comment type="similarity">
    <text evidence="2">In the C-terminal section; belongs to the complex I 49 kDa subunit family.</text>
</comment>
<dbReference type="PANTHER" id="PTHR11993">
    <property type="entry name" value="NADH-UBIQUINONE OXIDOREDUCTASE 49 KDA SUBUNIT"/>
    <property type="match status" value="1"/>
</dbReference>
<dbReference type="GO" id="GO:0048038">
    <property type="term" value="F:quinone binding"/>
    <property type="evidence" value="ECO:0007669"/>
    <property type="project" value="UniProtKB-KW"/>
</dbReference>
<dbReference type="Pfam" id="PF00329">
    <property type="entry name" value="Complex1_30kDa"/>
    <property type="match status" value="1"/>
</dbReference>
<evidence type="ECO:0000256" key="3">
    <source>
        <dbReference type="ARBA" id="ARBA00022475"/>
    </source>
</evidence>
<comment type="catalytic activity">
    <reaction evidence="8 9">
        <text>a quinone + NADH + 5 H(+)(in) = a quinol + NAD(+) + 4 H(+)(out)</text>
        <dbReference type="Rhea" id="RHEA:57888"/>
        <dbReference type="ChEBI" id="CHEBI:15378"/>
        <dbReference type="ChEBI" id="CHEBI:24646"/>
        <dbReference type="ChEBI" id="CHEBI:57540"/>
        <dbReference type="ChEBI" id="CHEBI:57945"/>
        <dbReference type="ChEBI" id="CHEBI:132124"/>
    </reaction>
</comment>
<dbReference type="EC" id="7.1.1.-" evidence="9"/>
<dbReference type="OrthoDB" id="9801496at2"/>
<evidence type="ECO:0000256" key="2">
    <source>
        <dbReference type="ARBA" id="ARBA00010019"/>
    </source>
</evidence>
<keyword evidence="13" id="KW-1185">Reference proteome</keyword>
<dbReference type="InterPro" id="IPR001268">
    <property type="entry name" value="NADH_UbQ_OxRdtase_30kDa_su"/>
</dbReference>
<dbReference type="GO" id="GO:0051287">
    <property type="term" value="F:NAD binding"/>
    <property type="evidence" value="ECO:0007669"/>
    <property type="project" value="InterPro"/>
</dbReference>
<dbReference type="Proteomes" id="UP000056252">
    <property type="component" value="Chromosome"/>
</dbReference>
<evidence type="ECO:0000313" key="12">
    <source>
        <dbReference type="EMBL" id="ALO48071.1"/>
    </source>
</evidence>
<dbReference type="GO" id="GO:0050136">
    <property type="term" value="F:NADH dehydrogenase (quinone) (non-electrogenic) activity"/>
    <property type="evidence" value="ECO:0007669"/>
    <property type="project" value="UniProtKB-UniRule"/>
</dbReference>
<comment type="subunit">
    <text evidence="9">NDH-1 is composed of 14 different subunits. Subunits NuoB, C, D, E, F, and G constitute the peripheral sector of the complex.</text>
</comment>
<dbReference type="AlphaFoldDB" id="A0A0S2KID8"/>
<dbReference type="HAMAP" id="MF_01358">
    <property type="entry name" value="NDH1_NuoD"/>
    <property type="match status" value="1"/>
</dbReference>
<dbReference type="Gene3D" id="1.10.645.10">
    <property type="entry name" value="Cytochrome-c3 Hydrogenase, chain B"/>
    <property type="match status" value="1"/>
</dbReference>
<evidence type="ECO:0000313" key="13">
    <source>
        <dbReference type="Proteomes" id="UP000056252"/>
    </source>
</evidence>
<dbReference type="Gene3D" id="3.30.460.80">
    <property type="entry name" value="NADH:ubiquinone oxidoreductase, 30kDa subunit"/>
    <property type="match status" value="1"/>
</dbReference>
<feature type="domain" description="NADH:ubiquinone oxidoreductase 30kDa subunit" evidence="10">
    <location>
        <begin position="12"/>
        <end position="124"/>
    </location>
</feature>
<keyword evidence="9" id="KW-0813">Transport</keyword>
<evidence type="ECO:0000256" key="8">
    <source>
        <dbReference type="ARBA" id="ARBA00047712"/>
    </source>
</evidence>
<comment type="subcellular location">
    <subcellularLocation>
        <location evidence="1">Cell inner membrane</location>
        <topology evidence="1">Peripheral membrane protein</topology>
    </subcellularLocation>
    <subcellularLocation>
        <location evidence="9">Cell membrane</location>
        <topology evidence="9">Peripheral membrane protein</topology>
        <orientation evidence="9">Cytoplasmic side</orientation>
    </subcellularLocation>
</comment>
<feature type="domain" description="NADH-quinone oxidoreductase subunit D" evidence="11">
    <location>
        <begin position="277"/>
        <end position="445"/>
    </location>
</feature>
<evidence type="ECO:0000256" key="4">
    <source>
        <dbReference type="ARBA" id="ARBA00023027"/>
    </source>
</evidence>
<dbReference type="eggNOG" id="COG0649">
    <property type="taxonomic scope" value="Bacteria"/>
</dbReference>
<accession>A0A0S2KID8</accession>
<evidence type="ECO:0000259" key="11">
    <source>
        <dbReference type="Pfam" id="PF00346"/>
    </source>
</evidence>
<keyword evidence="3 9" id="KW-1003">Cell membrane</keyword>
<comment type="function">
    <text evidence="9">NDH-1 shuttles electrons from NADH, via FMN and iron-sulfur (Fe-S) centers, to quinones in the respiratory chain. The immediate electron acceptor for the enzyme in this species is believed to be a menaquinone. Couples the redox reaction to proton translocation (for every two electrons transferred, four hydrogen ions are translocated across the cytoplasmic membrane), and thus conserves the redox energy in a proton gradient.</text>
</comment>
<gene>
    <name evidence="9" type="primary">nuoD</name>
    <name evidence="12" type="ORF">AS203_02320</name>
</gene>
<keyword evidence="5 9" id="KW-0472">Membrane</keyword>
<dbReference type="SUPFAM" id="SSF143243">
    <property type="entry name" value="Nqo5-like"/>
    <property type="match status" value="1"/>
</dbReference>
<keyword evidence="9" id="KW-1278">Translocase</keyword>
<dbReference type="NCBIfam" id="NF004739">
    <property type="entry name" value="PRK06075.1"/>
    <property type="match status" value="1"/>
</dbReference>
<dbReference type="InterPro" id="IPR029014">
    <property type="entry name" value="NiFe-Hase_large"/>
</dbReference>
<organism evidence="12 13">
    <name type="scientific">Hoylesella enoeca</name>
    <dbReference type="NCBI Taxonomy" id="76123"/>
    <lineage>
        <taxon>Bacteria</taxon>
        <taxon>Pseudomonadati</taxon>
        <taxon>Bacteroidota</taxon>
        <taxon>Bacteroidia</taxon>
        <taxon>Bacteroidales</taxon>
        <taxon>Prevotellaceae</taxon>
        <taxon>Hoylesella</taxon>
    </lineage>
</organism>
<comment type="subunit">
    <text evidence="7">NDH-1 is composed of 13 different subunits. Subunits NuoB, CD, E, F, and G constitute the peripheral sector of the complex.</text>
</comment>
<dbReference type="InterPro" id="IPR022885">
    <property type="entry name" value="NDH1_su_D/H"/>
</dbReference>
<evidence type="ECO:0000256" key="6">
    <source>
        <dbReference type="ARBA" id="ARBA00023268"/>
    </source>
</evidence>